<accession>A0ABU1N269</accession>
<keyword evidence="2" id="KW-1185">Reference proteome</keyword>
<dbReference type="RefSeq" id="WP_310033093.1">
    <property type="nucleotide sequence ID" value="NZ_JAVDRL010000009.1"/>
</dbReference>
<evidence type="ECO:0000313" key="2">
    <source>
        <dbReference type="Proteomes" id="UP001262754"/>
    </source>
</evidence>
<proteinExistence type="predicted"/>
<comment type="caution">
    <text evidence="1">The sequence shown here is derived from an EMBL/GenBank/DDBJ whole genome shotgun (WGS) entry which is preliminary data.</text>
</comment>
<organism evidence="1 2">
    <name type="scientific">Caulobacter rhizosphaerae</name>
    <dbReference type="NCBI Taxonomy" id="2010972"/>
    <lineage>
        <taxon>Bacteria</taxon>
        <taxon>Pseudomonadati</taxon>
        <taxon>Pseudomonadota</taxon>
        <taxon>Alphaproteobacteria</taxon>
        <taxon>Caulobacterales</taxon>
        <taxon>Caulobacteraceae</taxon>
        <taxon>Caulobacter</taxon>
    </lineage>
</organism>
<name>A0ABU1N269_9CAUL</name>
<dbReference type="Proteomes" id="UP001262754">
    <property type="component" value="Unassembled WGS sequence"/>
</dbReference>
<gene>
    <name evidence="1" type="ORF">J2800_003302</name>
</gene>
<sequence length="82" mass="9368">MRPIRLVVPAFAHVDEPGRQEFAETLMLNLLVQQAAYVDAVERDDRVMQQRLGDAAVARFRNEMGVDLRRLRLTNQGFVKAS</sequence>
<protein>
    <submittedName>
        <fullName evidence="1">Uncharacterized protein</fullName>
    </submittedName>
</protein>
<reference evidence="1 2" key="1">
    <citation type="submission" date="2023-07" db="EMBL/GenBank/DDBJ databases">
        <title>Sorghum-associated microbial communities from plants grown in Nebraska, USA.</title>
        <authorList>
            <person name="Schachtman D."/>
        </authorList>
    </citation>
    <scope>NUCLEOTIDE SEQUENCE [LARGE SCALE GENOMIC DNA]</scope>
    <source>
        <strain evidence="1 2">DS2154</strain>
    </source>
</reference>
<dbReference type="EMBL" id="JAVDRL010000009">
    <property type="protein sequence ID" value="MDR6532544.1"/>
    <property type="molecule type" value="Genomic_DNA"/>
</dbReference>
<evidence type="ECO:0000313" key="1">
    <source>
        <dbReference type="EMBL" id="MDR6532544.1"/>
    </source>
</evidence>